<proteinExistence type="predicted"/>
<dbReference type="NCBIfam" id="TIGR01427">
    <property type="entry name" value="PTS_IIC_fructo"/>
    <property type="match status" value="1"/>
</dbReference>
<keyword evidence="2" id="KW-0813">Transport</keyword>
<dbReference type="PANTHER" id="PTHR30505">
    <property type="entry name" value="FRUCTOSE-LIKE PERMEASE"/>
    <property type="match status" value="1"/>
</dbReference>
<dbReference type="InterPro" id="IPR003501">
    <property type="entry name" value="PTS_EIIB_2/3"/>
</dbReference>
<evidence type="ECO:0000256" key="3">
    <source>
        <dbReference type="ARBA" id="ARBA00022475"/>
    </source>
</evidence>
<evidence type="ECO:0000256" key="6">
    <source>
        <dbReference type="ARBA" id="ARBA00022679"/>
    </source>
</evidence>
<keyword evidence="3" id="KW-1003">Cell membrane</keyword>
<evidence type="ECO:0000259" key="13">
    <source>
        <dbReference type="PROSITE" id="PS51099"/>
    </source>
</evidence>
<sequence>MKLVAVTSCPTGIAHTYIAAEKLTKAGLDTGVEVKVETQGSAGTENELTAQEIMEADGVIIAADKGVDKSRFAGKPVYECGTREAIKDPVAIIRLFQDGKVASAGGLKTIEEAKSEQRSRQNPIYRHLMSGVSFMIPFVVIGGLMIAIALAIGGEPTPSGMAIPEGSFWQKIQDIGATGFMFMVPILAAYIAYSIADRPGIAPGMIAGYIAANGSFYNSEAGAGFIGGIVAGFLAGYVALWVKKWKVPRMIQPIMPILVIPIIASLVTASAFIWLLGRPIAAMMGGLTDMLNGMQGGSAILLALILGAMIAFDMGGPFNKVAFLFGASLIGEGNTAIMGAIAAAICTPPLGMGIASLVAKKLYSKEEQEAGKAALAMGLFGITEGAIPFAASDPLRVIPSLIVGAMVASALAMMGGVGDSVPHGGPIVAVVGAIDNIGMFALAIIVGTGITALMVNLLKARRSAKQAREKQASSAAL</sequence>
<feature type="transmembrane region" description="Helical" evidence="12">
    <location>
        <begin position="172"/>
        <end position="193"/>
    </location>
</feature>
<evidence type="ECO:0000313" key="15">
    <source>
        <dbReference type="EMBL" id="MDP4096127.1"/>
    </source>
</evidence>
<dbReference type="Pfam" id="PF02378">
    <property type="entry name" value="PTS_EIIC"/>
    <property type="match status" value="1"/>
</dbReference>
<dbReference type="PROSITE" id="PS51104">
    <property type="entry name" value="PTS_EIIC_TYPE_2"/>
    <property type="match status" value="1"/>
</dbReference>
<dbReference type="NCBIfam" id="TIGR00829">
    <property type="entry name" value="FRU"/>
    <property type="match status" value="1"/>
</dbReference>
<feature type="transmembrane region" description="Helical" evidence="12">
    <location>
        <begin position="128"/>
        <end position="152"/>
    </location>
</feature>
<dbReference type="InterPro" id="IPR003353">
    <property type="entry name" value="PTS_IIB_fruc"/>
</dbReference>
<evidence type="ECO:0000259" key="14">
    <source>
        <dbReference type="PROSITE" id="PS51104"/>
    </source>
</evidence>
<dbReference type="SUPFAM" id="SSF52794">
    <property type="entry name" value="PTS system IIB component-like"/>
    <property type="match status" value="1"/>
</dbReference>
<evidence type="ECO:0000256" key="9">
    <source>
        <dbReference type="ARBA" id="ARBA00022777"/>
    </source>
</evidence>
<keyword evidence="6" id="KW-0808">Transferase</keyword>
<evidence type="ECO:0000313" key="16">
    <source>
        <dbReference type="Proteomes" id="UP001241848"/>
    </source>
</evidence>
<evidence type="ECO:0000256" key="12">
    <source>
        <dbReference type="SAM" id="Phobius"/>
    </source>
</evidence>
<evidence type="ECO:0000256" key="2">
    <source>
        <dbReference type="ARBA" id="ARBA00022448"/>
    </source>
</evidence>
<dbReference type="EMBL" id="JAPCKK010000011">
    <property type="protein sequence ID" value="MDP4096127.1"/>
    <property type="molecule type" value="Genomic_DNA"/>
</dbReference>
<comment type="caution">
    <text evidence="15">The sequence shown here is derived from an EMBL/GenBank/DDBJ whole genome shotgun (WGS) entry which is preliminary data.</text>
</comment>
<feature type="transmembrane region" description="Helical" evidence="12">
    <location>
        <begin position="296"/>
        <end position="315"/>
    </location>
</feature>
<keyword evidence="4" id="KW-0597">Phosphoprotein</keyword>
<keyword evidence="8 12" id="KW-0812">Transmembrane</keyword>
<dbReference type="PROSITE" id="PS51099">
    <property type="entry name" value="PTS_EIIB_TYPE_2"/>
    <property type="match status" value="1"/>
</dbReference>
<dbReference type="Pfam" id="PF02302">
    <property type="entry name" value="PTS_IIB"/>
    <property type="match status" value="1"/>
</dbReference>
<keyword evidence="16" id="KW-1185">Reference proteome</keyword>
<dbReference type="InterPro" id="IPR003352">
    <property type="entry name" value="PTS_EIIC"/>
</dbReference>
<evidence type="ECO:0000256" key="11">
    <source>
        <dbReference type="ARBA" id="ARBA00023136"/>
    </source>
</evidence>
<evidence type="ECO:0000256" key="5">
    <source>
        <dbReference type="ARBA" id="ARBA00022597"/>
    </source>
</evidence>
<feature type="transmembrane region" description="Helical" evidence="12">
    <location>
        <begin position="223"/>
        <end position="242"/>
    </location>
</feature>
<evidence type="ECO:0000256" key="4">
    <source>
        <dbReference type="ARBA" id="ARBA00022553"/>
    </source>
</evidence>
<protein>
    <submittedName>
        <fullName evidence="15">PTS fructose transporter subunit IIBC</fullName>
    </submittedName>
</protein>
<evidence type="ECO:0000256" key="1">
    <source>
        <dbReference type="ARBA" id="ARBA00004429"/>
    </source>
</evidence>
<dbReference type="Gene3D" id="3.40.50.2300">
    <property type="match status" value="1"/>
</dbReference>
<dbReference type="CDD" id="cd05569">
    <property type="entry name" value="PTS_IIB_fructose"/>
    <property type="match status" value="1"/>
</dbReference>
<evidence type="ECO:0000256" key="10">
    <source>
        <dbReference type="ARBA" id="ARBA00022989"/>
    </source>
</evidence>
<dbReference type="RefSeq" id="WP_305753754.1">
    <property type="nucleotide sequence ID" value="NZ_JAPCKK010000011.1"/>
</dbReference>
<keyword evidence="7" id="KW-0598">Phosphotransferase system</keyword>
<reference evidence="15 16" key="1">
    <citation type="submission" date="2022-10" db="EMBL/GenBank/DDBJ databases">
        <title>Paenibacillus description and whole genome data of maize root bacterial community.</title>
        <authorList>
            <person name="Marton D."/>
            <person name="Farkas M."/>
            <person name="Cserhati M."/>
        </authorList>
    </citation>
    <scope>NUCLEOTIDE SEQUENCE [LARGE SCALE GENOMIC DNA]</scope>
    <source>
        <strain evidence="15 16">P96</strain>
    </source>
</reference>
<feature type="domain" description="PTS EIIB type-2" evidence="13">
    <location>
        <begin position="1"/>
        <end position="98"/>
    </location>
</feature>
<feature type="transmembrane region" description="Helical" evidence="12">
    <location>
        <begin position="437"/>
        <end position="458"/>
    </location>
</feature>
<keyword evidence="10 12" id="KW-1133">Transmembrane helix</keyword>
<dbReference type="Proteomes" id="UP001241848">
    <property type="component" value="Unassembled WGS sequence"/>
</dbReference>
<comment type="subcellular location">
    <subcellularLocation>
        <location evidence="1">Cell inner membrane</location>
        <topology evidence="1">Multi-pass membrane protein</topology>
    </subcellularLocation>
</comment>
<dbReference type="InterPro" id="IPR013011">
    <property type="entry name" value="PTS_EIIB_2"/>
</dbReference>
<dbReference type="InterPro" id="IPR013014">
    <property type="entry name" value="PTS_EIIC_2"/>
</dbReference>
<accession>A0ABT9FN19</accession>
<feature type="domain" description="PTS EIIC type-2" evidence="14">
    <location>
        <begin position="124"/>
        <end position="457"/>
    </location>
</feature>
<organism evidence="15 16">
    <name type="scientific">Paenibacillus zeirhizosphaerae</name>
    <dbReference type="NCBI Taxonomy" id="2987519"/>
    <lineage>
        <taxon>Bacteria</taxon>
        <taxon>Bacillati</taxon>
        <taxon>Bacillota</taxon>
        <taxon>Bacilli</taxon>
        <taxon>Bacillales</taxon>
        <taxon>Paenibacillaceae</taxon>
        <taxon>Paenibacillus</taxon>
    </lineage>
</organism>
<dbReference type="InterPro" id="IPR036095">
    <property type="entry name" value="PTS_EIIB-like_sf"/>
</dbReference>
<keyword evidence="5" id="KW-0762">Sugar transport</keyword>
<dbReference type="InterPro" id="IPR006327">
    <property type="entry name" value="PTS_IIC_fruc"/>
</dbReference>
<name>A0ABT9FN19_9BACL</name>
<feature type="transmembrane region" description="Helical" evidence="12">
    <location>
        <begin position="254"/>
        <end position="276"/>
    </location>
</feature>
<evidence type="ECO:0000256" key="8">
    <source>
        <dbReference type="ARBA" id="ARBA00022692"/>
    </source>
</evidence>
<feature type="transmembrane region" description="Helical" evidence="12">
    <location>
        <begin position="336"/>
        <end position="358"/>
    </location>
</feature>
<evidence type="ECO:0000256" key="7">
    <source>
        <dbReference type="ARBA" id="ARBA00022683"/>
    </source>
</evidence>
<dbReference type="InterPro" id="IPR050864">
    <property type="entry name" value="Bacterial_PTS_Sugar_Transport"/>
</dbReference>
<keyword evidence="11 12" id="KW-0472">Membrane</keyword>
<feature type="transmembrane region" description="Helical" evidence="12">
    <location>
        <begin position="397"/>
        <end position="417"/>
    </location>
</feature>
<dbReference type="PANTHER" id="PTHR30505:SF0">
    <property type="entry name" value="FRUCTOSE-LIKE PTS SYSTEM EIIBC COMPONENT-RELATED"/>
    <property type="match status" value="1"/>
</dbReference>
<keyword evidence="9" id="KW-0418">Kinase</keyword>
<gene>
    <name evidence="15" type="ORF">OIN60_05005</name>
</gene>